<comment type="caution">
    <text evidence="1">The sequence shown here is derived from an EMBL/GenBank/DDBJ whole genome shotgun (WGS) entry which is preliminary data.</text>
</comment>
<keyword evidence="2" id="KW-1185">Reference proteome</keyword>
<evidence type="ECO:0008006" key="3">
    <source>
        <dbReference type="Google" id="ProtNLM"/>
    </source>
</evidence>
<reference evidence="2" key="1">
    <citation type="journal article" date="2019" name="Int. J. Syst. Evol. Microbiol.">
        <title>The Global Catalogue of Microorganisms (GCM) 10K type strain sequencing project: providing services to taxonomists for standard genome sequencing and annotation.</title>
        <authorList>
            <consortium name="The Broad Institute Genomics Platform"/>
            <consortium name="The Broad Institute Genome Sequencing Center for Infectious Disease"/>
            <person name="Wu L."/>
            <person name="Ma J."/>
        </authorList>
    </citation>
    <scope>NUCLEOTIDE SEQUENCE [LARGE SCALE GENOMIC DNA]</scope>
    <source>
        <strain evidence="2">KCTC 52277</strain>
    </source>
</reference>
<dbReference type="Gene3D" id="2.30.42.10">
    <property type="match status" value="1"/>
</dbReference>
<name>A0ABV7GBJ9_9GAMM</name>
<accession>A0ABV7GBJ9</accession>
<protein>
    <recommendedName>
        <fullName evidence="3">PDZ domain-containing protein</fullName>
    </recommendedName>
</protein>
<sequence length="268" mass="29610">MVRQVILSGLAGVAIGYGAAWMMGSDEVVPQPVDMAVDTDELKRLRSEVAMQQLENELLMKMVKAGLNGDIAGHMETYRQLPGRQRADTNTAGMQVRQSPTHSDVQIEEPVSRVAPDAFISRIQQADVALQKQALSEGWAMGRQLSEARRELWQEAKETLNEQEYLSGLHAAGLPNMLYFAGAKSSELKSLGLEYGDVLTHVAGIRVFNRDDLRLQLENFGSKSTLELTFSRKGDPIKVQVTDLNRSVELHGDSVAPDKLYSKARRGS</sequence>
<evidence type="ECO:0000313" key="1">
    <source>
        <dbReference type="EMBL" id="MFC3138888.1"/>
    </source>
</evidence>
<dbReference type="SUPFAM" id="SSF50156">
    <property type="entry name" value="PDZ domain-like"/>
    <property type="match status" value="1"/>
</dbReference>
<organism evidence="1 2">
    <name type="scientific">Shewanella submarina</name>
    <dbReference type="NCBI Taxonomy" id="2016376"/>
    <lineage>
        <taxon>Bacteria</taxon>
        <taxon>Pseudomonadati</taxon>
        <taxon>Pseudomonadota</taxon>
        <taxon>Gammaproteobacteria</taxon>
        <taxon>Alteromonadales</taxon>
        <taxon>Shewanellaceae</taxon>
        <taxon>Shewanella</taxon>
    </lineage>
</organism>
<gene>
    <name evidence="1" type="ORF">ACFOE0_11945</name>
</gene>
<dbReference type="EMBL" id="JBHRTD010000015">
    <property type="protein sequence ID" value="MFC3138888.1"/>
    <property type="molecule type" value="Genomic_DNA"/>
</dbReference>
<dbReference type="Proteomes" id="UP001595621">
    <property type="component" value="Unassembled WGS sequence"/>
</dbReference>
<dbReference type="RefSeq" id="WP_248936994.1">
    <property type="nucleotide sequence ID" value="NZ_JAKILF010000006.1"/>
</dbReference>
<evidence type="ECO:0000313" key="2">
    <source>
        <dbReference type="Proteomes" id="UP001595621"/>
    </source>
</evidence>
<proteinExistence type="predicted"/>
<dbReference type="InterPro" id="IPR036034">
    <property type="entry name" value="PDZ_sf"/>
</dbReference>